<dbReference type="PANTHER" id="PTHR11049">
    <property type="entry name" value="ACYL COENZYME A THIOESTER HYDROLASE"/>
    <property type="match status" value="1"/>
</dbReference>
<dbReference type="PROSITE" id="PS51770">
    <property type="entry name" value="HOTDOG_ACOT"/>
    <property type="match status" value="1"/>
</dbReference>
<protein>
    <submittedName>
        <fullName evidence="5">Acyl-CoA thioesterase YciA</fullName>
    </submittedName>
</protein>
<dbReference type="Pfam" id="PF03061">
    <property type="entry name" value="4HBT"/>
    <property type="match status" value="1"/>
</dbReference>
<organism evidence="5 6">
    <name type="scientific">Aliiruegeria haliotis</name>
    <dbReference type="NCBI Taxonomy" id="1280846"/>
    <lineage>
        <taxon>Bacteria</taxon>
        <taxon>Pseudomonadati</taxon>
        <taxon>Pseudomonadota</taxon>
        <taxon>Alphaproteobacteria</taxon>
        <taxon>Rhodobacterales</taxon>
        <taxon>Roseobacteraceae</taxon>
        <taxon>Aliiruegeria</taxon>
    </lineage>
</organism>
<accession>A0A2T0RPN6</accession>
<evidence type="ECO:0000313" key="6">
    <source>
        <dbReference type="Proteomes" id="UP000239480"/>
    </source>
</evidence>
<dbReference type="PANTHER" id="PTHR11049:SF5">
    <property type="entry name" value="ACYL-COA THIOESTER HYDROLASE YCIA"/>
    <property type="match status" value="1"/>
</dbReference>
<evidence type="ECO:0000256" key="1">
    <source>
        <dbReference type="ARBA" id="ARBA00010458"/>
    </source>
</evidence>
<dbReference type="InterPro" id="IPR040170">
    <property type="entry name" value="Cytosol_ACT"/>
</dbReference>
<feature type="domain" description="HotDog ACOT-type" evidence="4">
    <location>
        <begin position="7"/>
        <end position="119"/>
    </location>
</feature>
<dbReference type="GO" id="GO:0009062">
    <property type="term" value="P:fatty acid catabolic process"/>
    <property type="evidence" value="ECO:0007669"/>
    <property type="project" value="TreeGrafter"/>
</dbReference>
<dbReference type="RefSeq" id="WP_106205412.1">
    <property type="nucleotide sequence ID" value="NZ_PVTD01000005.1"/>
</dbReference>
<dbReference type="CDD" id="cd03442">
    <property type="entry name" value="BFIT_BACH"/>
    <property type="match status" value="1"/>
</dbReference>
<dbReference type="GO" id="GO:0006637">
    <property type="term" value="P:acyl-CoA metabolic process"/>
    <property type="evidence" value="ECO:0007669"/>
    <property type="project" value="TreeGrafter"/>
</dbReference>
<evidence type="ECO:0000256" key="3">
    <source>
        <dbReference type="PROSITE-ProRule" id="PRU01106"/>
    </source>
</evidence>
<proteinExistence type="inferred from homology"/>
<dbReference type="SUPFAM" id="SSF54637">
    <property type="entry name" value="Thioesterase/thiol ester dehydrase-isomerase"/>
    <property type="match status" value="1"/>
</dbReference>
<comment type="similarity">
    <text evidence="1">Belongs to the acyl coenzyme A hydrolase family.</text>
</comment>
<gene>
    <name evidence="5" type="ORF">CLV78_105154</name>
</gene>
<dbReference type="OrthoDB" id="9801856at2"/>
<dbReference type="Gene3D" id="3.10.129.10">
    <property type="entry name" value="Hotdog Thioesterase"/>
    <property type="match status" value="1"/>
</dbReference>
<reference evidence="5 6" key="1">
    <citation type="submission" date="2018-03" db="EMBL/GenBank/DDBJ databases">
        <title>Genomic Encyclopedia of Archaeal and Bacterial Type Strains, Phase II (KMG-II): from individual species to whole genera.</title>
        <authorList>
            <person name="Goeker M."/>
        </authorList>
    </citation>
    <scope>NUCLEOTIDE SEQUENCE [LARGE SCALE GENOMIC DNA]</scope>
    <source>
        <strain evidence="5 6">DSM 29328</strain>
    </source>
</reference>
<dbReference type="InterPro" id="IPR033120">
    <property type="entry name" value="HOTDOG_ACOT"/>
</dbReference>
<comment type="caution">
    <text evidence="5">The sequence shown here is derived from an EMBL/GenBank/DDBJ whole genome shotgun (WGS) entry which is preliminary data.</text>
</comment>
<dbReference type="GO" id="GO:0052816">
    <property type="term" value="F:long-chain fatty acyl-CoA hydrolase activity"/>
    <property type="evidence" value="ECO:0007669"/>
    <property type="project" value="TreeGrafter"/>
</dbReference>
<evidence type="ECO:0000256" key="2">
    <source>
        <dbReference type="ARBA" id="ARBA00022801"/>
    </source>
</evidence>
<name>A0A2T0RPN6_9RHOB</name>
<dbReference type="EMBL" id="PVTD01000005">
    <property type="protein sequence ID" value="PRY23102.1"/>
    <property type="molecule type" value="Genomic_DNA"/>
</dbReference>
<dbReference type="Proteomes" id="UP000239480">
    <property type="component" value="Unassembled WGS sequence"/>
</dbReference>
<dbReference type="InterPro" id="IPR029069">
    <property type="entry name" value="HotDog_dom_sf"/>
</dbReference>
<keyword evidence="2 3" id="KW-0378">Hydrolase</keyword>
<sequence>MSESETPDGELTLRTLAMPADVNVNGDIFGGWVLSQMDIAAGMTAGARAQGRVTTVALDAMKFIRPVKVGDVLCVYTEVARVGTSSMGIHVEAWVLRNRIGARERVTEAVFTFVAIDETGRPRPVPVGDDLPERT</sequence>
<dbReference type="AlphaFoldDB" id="A0A2T0RPN6"/>
<dbReference type="GO" id="GO:0005829">
    <property type="term" value="C:cytosol"/>
    <property type="evidence" value="ECO:0007669"/>
    <property type="project" value="TreeGrafter"/>
</dbReference>
<keyword evidence="6" id="KW-1185">Reference proteome</keyword>
<evidence type="ECO:0000313" key="5">
    <source>
        <dbReference type="EMBL" id="PRY23102.1"/>
    </source>
</evidence>
<dbReference type="InterPro" id="IPR006683">
    <property type="entry name" value="Thioestr_dom"/>
</dbReference>
<evidence type="ECO:0000259" key="4">
    <source>
        <dbReference type="PROSITE" id="PS51770"/>
    </source>
</evidence>